<dbReference type="PANTHER" id="PTHR24304:SF2">
    <property type="entry name" value="24-HYDROXYCHOLESTEROL 7-ALPHA-HYDROXYLASE"/>
    <property type="match status" value="1"/>
</dbReference>
<dbReference type="GO" id="GO:0020037">
    <property type="term" value="F:heme binding"/>
    <property type="evidence" value="ECO:0007669"/>
    <property type="project" value="InterPro"/>
</dbReference>
<dbReference type="GO" id="GO:0008395">
    <property type="term" value="F:steroid hydroxylase activity"/>
    <property type="evidence" value="ECO:0007669"/>
    <property type="project" value="TreeGrafter"/>
</dbReference>
<dbReference type="PROSITE" id="PS00086">
    <property type="entry name" value="CYTOCHROME_P450"/>
    <property type="match status" value="1"/>
</dbReference>
<dbReference type="SUPFAM" id="SSF48264">
    <property type="entry name" value="Cytochrome P450"/>
    <property type="match status" value="1"/>
</dbReference>
<dbReference type="InterPro" id="IPR002403">
    <property type="entry name" value="Cyt_P450_E_grp-IV"/>
</dbReference>
<evidence type="ECO:0000256" key="6">
    <source>
        <dbReference type="PIRSR" id="PIRSR602403-1"/>
    </source>
</evidence>
<dbReference type="PANTHER" id="PTHR24304">
    <property type="entry name" value="CYTOCHROME P450 FAMILY 7"/>
    <property type="match status" value="1"/>
</dbReference>
<gene>
    <name evidence="8" type="ORF">AOQ84DRAFT_305284</name>
</gene>
<dbReference type="PRINTS" id="PR00465">
    <property type="entry name" value="EP450IV"/>
</dbReference>
<evidence type="ECO:0000256" key="2">
    <source>
        <dbReference type="ARBA" id="ARBA00010617"/>
    </source>
</evidence>
<organism evidence="8 9">
    <name type="scientific">Glonium stellatum</name>
    <dbReference type="NCBI Taxonomy" id="574774"/>
    <lineage>
        <taxon>Eukaryota</taxon>
        <taxon>Fungi</taxon>
        <taxon>Dikarya</taxon>
        <taxon>Ascomycota</taxon>
        <taxon>Pezizomycotina</taxon>
        <taxon>Dothideomycetes</taxon>
        <taxon>Pleosporomycetidae</taxon>
        <taxon>Gloniales</taxon>
        <taxon>Gloniaceae</taxon>
        <taxon>Glonium</taxon>
    </lineage>
</organism>
<dbReference type="GO" id="GO:0005506">
    <property type="term" value="F:iron ion binding"/>
    <property type="evidence" value="ECO:0007669"/>
    <property type="project" value="InterPro"/>
</dbReference>
<comment type="similarity">
    <text evidence="2 7">Belongs to the cytochrome P450 family.</text>
</comment>
<keyword evidence="3 6" id="KW-0349">Heme</keyword>
<evidence type="ECO:0000313" key="8">
    <source>
        <dbReference type="EMBL" id="OCL02127.1"/>
    </source>
</evidence>
<evidence type="ECO:0000256" key="4">
    <source>
        <dbReference type="ARBA" id="ARBA00022723"/>
    </source>
</evidence>
<keyword evidence="4 6" id="KW-0479">Metal-binding</keyword>
<proteinExistence type="inferred from homology"/>
<evidence type="ECO:0000313" key="9">
    <source>
        <dbReference type="Proteomes" id="UP000250140"/>
    </source>
</evidence>
<dbReference type="InterPro" id="IPR036396">
    <property type="entry name" value="Cyt_P450_sf"/>
</dbReference>
<dbReference type="CDD" id="cd11040">
    <property type="entry name" value="CYP7_CYP8-like"/>
    <property type="match status" value="1"/>
</dbReference>
<evidence type="ECO:0000256" key="3">
    <source>
        <dbReference type="ARBA" id="ARBA00022617"/>
    </source>
</evidence>
<comment type="cofactor">
    <cofactor evidence="1 6">
        <name>heme</name>
        <dbReference type="ChEBI" id="CHEBI:30413"/>
    </cofactor>
</comment>
<dbReference type="InterPro" id="IPR017972">
    <property type="entry name" value="Cyt_P450_CS"/>
</dbReference>
<dbReference type="EMBL" id="KV751000">
    <property type="protein sequence ID" value="OCL02127.1"/>
    <property type="molecule type" value="Genomic_DNA"/>
</dbReference>
<dbReference type="AlphaFoldDB" id="A0A8E2ENS1"/>
<protein>
    <submittedName>
        <fullName evidence="8">Cytochrome P450</fullName>
    </submittedName>
</protein>
<keyword evidence="7" id="KW-0503">Monooxygenase</keyword>
<dbReference type="InterPro" id="IPR050529">
    <property type="entry name" value="CYP450_sterol_14alpha_dmase"/>
</dbReference>
<feature type="binding site" description="axial binding residue" evidence="6">
    <location>
        <position position="466"/>
    </location>
    <ligand>
        <name>heme</name>
        <dbReference type="ChEBI" id="CHEBI:30413"/>
    </ligand>
    <ligandPart>
        <name>Fe</name>
        <dbReference type="ChEBI" id="CHEBI:18248"/>
    </ligandPart>
</feature>
<name>A0A8E2ENS1_9PEZI</name>
<dbReference type="Proteomes" id="UP000250140">
    <property type="component" value="Unassembled WGS sequence"/>
</dbReference>
<evidence type="ECO:0000256" key="7">
    <source>
        <dbReference type="RuleBase" id="RU000461"/>
    </source>
</evidence>
<accession>A0A8E2ENS1</accession>
<keyword evidence="5 6" id="KW-0408">Iron</keyword>
<evidence type="ECO:0000256" key="5">
    <source>
        <dbReference type="ARBA" id="ARBA00023004"/>
    </source>
</evidence>
<dbReference type="Pfam" id="PF00067">
    <property type="entry name" value="p450"/>
    <property type="match status" value="1"/>
</dbReference>
<dbReference type="OrthoDB" id="3366823at2759"/>
<feature type="non-terminal residue" evidence="8">
    <location>
        <position position="1"/>
    </location>
</feature>
<reference evidence="8 9" key="1">
    <citation type="journal article" date="2016" name="Nat. Commun.">
        <title>Ectomycorrhizal ecology is imprinted in the genome of the dominant symbiotic fungus Cenococcum geophilum.</title>
        <authorList>
            <consortium name="DOE Joint Genome Institute"/>
            <person name="Peter M."/>
            <person name="Kohler A."/>
            <person name="Ohm R.A."/>
            <person name="Kuo A."/>
            <person name="Krutzmann J."/>
            <person name="Morin E."/>
            <person name="Arend M."/>
            <person name="Barry K.W."/>
            <person name="Binder M."/>
            <person name="Choi C."/>
            <person name="Clum A."/>
            <person name="Copeland A."/>
            <person name="Grisel N."/>
            <person name="Haridas S."/>
            <person name="Kipfer T."/>
            <person name="LaButti K."/>
            <person name="Lindquist E."/>
            <person name="Lipzen A."/>
            <person name="Maire R."/>
            <person name="Meier B."/>
            <person name="Mihaltcheva S."/>
            <person name="Molinier V."/>
            <person name="Murat C."/>
            <person name="Poggeler S."/>
            <person name="Quandt C.A."/>
            <person name="Sperisen C."/>
            <person name="Tritt A."/>
            <person name="Tisserant E."/>
            <person name="Crous P.W."/>
            <person name="Henrissat B."/>
            <person name="Nehls U."/>
            <person name="Egli S."/>
            <person name="Spatafora J.W."/>
            <person name="Grigoriev I.V."/>
            <person name="Martin F.M."/>
        </authorList>
    </citation>
    <scope>NUCLEOTIDE SEQUENCE [LARGE SCALE GENOMIC DNA]</scope>
    <source>
        <strain evidence="8 9">CBS 207.34</strain>
    </source>
</reference>
<keyword evidence="7" id="KW-0560">Oxidoreductase</keyword>
<sequence length="547" mass="62615">TRIGSSLSFWRARRGRGLLKHLPTVPYWLPYAGNALSLGWNTAGFISRLMKRYGHLTPLRVRAGPLEFCMITDPNHIKTICQSSRLLSSKPNIMFTLTRLLGTPKEVIPFYAADNSGMAMKPREGTTIKPENRAHYLQASISHKYLSGQSLRGISERFMSFLQQNMAELEIREDHWTEIPDLYAFLQVQVARAATESIMGTAIISNNPTLLKDFWEFDRNIRNYARCLPRWLMPSAYKTRDRLLEMMRQWRRRSNNQSNCSELDSDDTTWDQCSGSKFVRARELAFSKMGAMNEASIAAENLGLMFAFNGSTVPVTFWFLFEALKDEVLRNRLLVEARQYGSLEEGNWDLDNLYKNPLLMSAYAETLRLQVALPLTRADEFGDFKLAEDYTVPKYMTMAIFSHIAGTNRDAWAKARPCTVSEPLEKFWADRFLLKQCNTEKETAHRFSLDGLAECWLPFGSGQRTCPGRQLARNEILGTFLVLLGQYECELTNPQMADRVRPDLRRVPYGGLPPDTKVAVKIRRRCVCAAPVPQRRSKICNHQNICS</sequence>
<keyword evidence="9" id="KW-1185">Reference proteome</keyword>
<dbReference type="InterPro" id="IPR001128">
    <property type="entry name" value="Cyt_P450"/>
</dbReference>
<dbReference type="GO" id="GO:0016705">
    <property type="term" value="F:oxidoreductase activity, acting on paired donors, with incorporation or reduction of molecular oxygen"/>
    <property type="evidence" value="ECO:0007669"/>
    <property type="project" value="InterPro"/>
</dbReference>
<evidence type="ECO:0000256" key="1">
    <source>
        <dbReference type="ARBA" id="ARBA00001971"/>
    </source>
</evidence>
<dbReference type="Gene3D" id="1.10.630.10">
    <property type="entry name" value="Cytochrome P450"/>
    <property type="match status" value="1"/>
</dbReference>